<dbReference type="Proteomes" id="UP000434957">
    <property type="component" value="Unassembled WGS sequence"/>
</dbReference>
<feature type="chain" id="PRO_5025553927" description="Secreted protein" evidence="1">
    <location>
        <begin position="19"/>
        <end position="66"/>
    </location>
</feature>
<evidence type="ECO:0008006" key="4">
    <source>
        <dbReference type="Google" id="ProtNLM"/>
    </source>
</evidence>
<reference evidence="2 3" key="1">
    <citation type="submission" date="2018-08" db="EMBL/GenBank/DDBJ databases">
        <title>Genomic investigation of the strawberry pathogen Phytophthora fragariae indicates pathogenicity is determined by transcriptional variation in three key races.</title>
        <authorList>
            <person name="Adams T.M."/>
            <person name="Armitage A.D."/>
            <person name="Sobczyk M.K."/>
            <person name="Bates H.J."/>
            <person name="Dunwell J.M."/>
            <person name="Nellist C.F."/>
            <person name="Harrison R.J."/>
        </authorList>
    </citation>
    <scope>NUCLEOTIDE SEQUENCE [LARGE SCALE GENOMIC DNA]</scope>
    <source>
        <strain evidence="2 3">SCRP333</strain>
    </source>
</reference>
<comment type="caution">
    <text evidence="2">The sequence shown here is derived from an EMBL/GenBank/DDBJ whole genome shotgun (WGS) entry which is preliminary data.</text>
</comment>
<gene>
    <name evidence="2" type="ORF">PR003_g11331</name>
</gene>
<evidence type="ECO:0000313" key="2">
    <source>
        <dbReference type="EMBL" id="KAE9338769.1"/>
    </source>
</evidence>
<dbReference type="EMBL" id="QXFT01000650">
    <property type="protein sequence ID" value="KAE9338769.1"/>
    <property type="molecule type" value="Genomic_DNA"/>
</dbReference>
<proteinExistence type="predicted"/>
<keyword evidence="3" id="KW-1185">Reference proteome</keyword>
<evidence type="ECO:0000313" key="3">
    <source>
        <dbReference type="Proteomes" id="UP000434957"/>
    </source>
</evidence>
<name>A0A6A4F8J8_9STRA</name>
<protein>
    <recommendedName>
        <fullName evidence="4">Secreted protein</fullName>
    </recommendedName>
</protein>
<feature type="signal peptide" evidence="1">
    <location>
        <begin position="1"/>
        <end position="18"/>
    </location>
</feature>
<dbReference type="AlphaFoldDB" id="A0A6A4F8J8"/>
<sequence length="66" mass="7206">MFTFCGLGFLASLSLHAGHPTSLCLFAREPGAVATPSSSSMFDTTIPFCVRLVRRRRKLRNCCGGR</sequence>
<accession>A0A6A4F8J8</accession>
<keyword evidence="1" id="KW-0732">Signal</keyword>
<organism evidence="2 3">
    <name type="scientific">Phytophthora rubi</name>
    <dbReference type="NCBI Taxonomy" id="129364"/>
    <lineage>
        <taxon>Eukaryota</taxon>
        <taxon>Sar</taxon>
        <taxon>Stramenopiles</taxon>
        <taxon>Oomycota</taxon>
        <taxon>Peronosporomycetes</taxon>
        <taxon>Peronosporales</taxon>
        <taxon>Peronosporaceae</taxon>
        <taxon>Phytophthora</taxon>
    </lineage>
</organism>
<evidence type="ECO:0000256" key="1">
    <source>
        <dbReference type="SAM" id="SignalP"/>
    </source>
</evidence>